<feature type="region of interest" description="Disordered" evidence="1">
    <location>
        <begin position="136"/>
        <end position="157"/>
    </location>
</feature>
<feature type="compositionally biased region" description="Low complexity" evidence="1">
    <location>
        <begin position="1"/>
        <end position="21"/>
    </location>
</feature>
<dbReference type="RefSeq" id="WP_268608916.1">
    <property type="nucleotide sequence ID" value="NZ_CP113797.1"/>
</dbReference>
<accession>A0A9E9C6G1</accession>
<protein>
    <submittedName>
        <fullName evidence="2">Uncharacterized protein</fullName>
    </submittedName>
</protein>
<feature type="compositionally biased region" description="Basic residues" evidence="1">
    <location>
        <begin position="145"/>
        <end position="157"/>
    </location>
</feature>
<reference evidence="2" key="1">
    <citation type="submission" date="2022-12" db="EMBL/GenBank/DDBJ databases">
        <title>Polyphasic identification of a Novel Hot-Spring Cyanobacterium Ocullathermofonsia sinensis gen nov. sp. nov. and Genomic Insights on its Adaptations to the Thermal Habitat.</title>
        <authorList>
            <person name="Daroch M."/>
            <person name="Tang J."/>
            <person name="Jiang Y."/>
        </authorList>
    </citation>
    <scope>NUCLEOTIDE SEQUENCE</scope>
    <source>
        <strain evidence="2">PKUAC-SCTA174</strain>
    </source>
</reference>
<sequence>MPPTKGRSAAKSTTRSTTKSTRGGKRTTKAEQPVSSEEPTTVVTEEVADTTATPTRARSRSTKAVSQASLSAAKSALESVPVKETQSLNLLQTIAQLQSSIEGALDKGYTHAEVAEMLGSQGIEISGSTLKRYLSVSKPASAKRGGGRRGSRKSSAK</sequence>
<feature type="region of interest" description="Disordered" evidence="1">
    <location>
        <begin position="1"/>
        <end position="65"/>
    </location>
</feature>
<proteinExistence type="predicted"/>
<feature type="compositionally biased region" description="Low complexity" evidence="1">
    <location>
        <begin position="34"/>
        <end position="65"/>
    </location>
</feature>
<name>A0A9E9C6G1_9CYAN</name>
<evidence type="ECO:0000256" key="1">
    <source>
        <dbReference type="SAM" id="MobiDB-lite"/>
    </source>
</evidence>
<evidence type="ECO:0000313" key="3">
    <source>
        <dbReference type="Proteomes" id="UP001163152"/>
    </source>
</evidence>
<keyword evidence="3" id="KW-1185">Reference proteome</keyword>
<gene>
    <name evidence="2" type="ORF">OXH18_18905</name>
</gene>
<dbReference type="EMBL" id="CP113797">
    <property type="protein sequence ID" value="WAL59224.1"/>
    <property type="molecule type" value="Genomic_DNA"/>
</dbReference>
<dbReference type="AlphaFoldDB" id="A0A9E9C6G1"/>
<evidence type="ECO:0000313" key="2">
    <source>
        <dbReference type="EMBL" id="WAL59224.1"/>
    </source>
</evidence>
<dbReference type="Proteomes" id="UP001163152">
    <property type="component" value="Chromosome"/>
</dbReference>
<organism evidence="2 3">
    <name type="scientific">Thermocoleostomius sinensis A174</name>
    <dbReference type="NCBI Taxonomy" id="2016057"/>
    <lineage>
        <taxon>Bacteria</taxon>
        <taxon>Bacillati</taxon>
        <taxon>Cyanobacteriota</taxon>
        <taxon>Cyanophyceae</taxon>
        <taxon>Oculatellales</taxon>
        <taxon>Oculatellaceae</taxon>
        <taxon>Thermocoleostomius</taxon>
    </lineage>
</organism>
<dbReference type="KEGG" id="tsin:OXH18_18905"/>